<dbReference type="PANTHER" id="PTHR42718">
    <property type="entry name" value="MAJOR FACILITATOR SUPERFAMILY MULTIDRUG TRANSPORTER MFSC"/>
    <property type="match status" value="1"/>
</dbReference>
<evidence type="ECO:0000259" key="8">
    <source>
        <dbReference type="PROSITE" id="PS50850"/>
    </source>
</evidence>
<dbReference type="Proteomes" id="UP001215598">
    <property type="component" value="Unassembled WGS sequence"/>
</dbReference>
<dbReference type="PROSITE" id="PS50850">
    <property type="entry name" value="MFS"/>
    <property type="match status" value="1"/>
</dbReference>
<keyword evidence="2" id="KW-0813">Transport</keyword>
<dbReference type="PANTHER" id="PTHR42718:SF9">
    <property type="entry name" value="MAJOR FACILITATOR SUPERFAMILY MULTIDRUG TRANSPORTER MFSC"/>
    <property type="match status" value="1"/>
</dbReference>
<protein>
    <submittedName>
        <fullName evidence="9">MFS general substrate transporter</fullName>
    </submittedName>
</protein>
<gene>
    <name evidence="9" type="ORF">B0H16DRAFT_1661689</name>
</gene>
<dbReference type="SUPFAM" id="SSF103473">
    <property type="entry name" value="MFS general substrate transporter"/>
    <property type="match status" value="1"/>
</dbReference>
<feature type="transmembrane region" description="Helical" evidence="7">
    <location>
        <begin position="274"/>
        <end position="299"/>
    </location>
</feature>
<sequence length="434" mass="46602">MGAISIFLSVIGEDLNIAEDKLQWLVSAASLSSGCFLLLFGRLADLFGCKKFFLLGITWLGVLSIGCGFAQNATTLYILRGLQGLGPAAFLPACIGILAHGFPEGRTRTIAFATFSAGAPIGGAIGTQIGANGERHVVTAGLILVIFVLGQGELAPHGWRTPYIIALLVVGVLLIMIFLFWQRRLEDSEGRLRPPLMKLSLWTRAKGRFAVIQVIAFLECSAFLTWYFWSQLYYEDHFKLRPVFAAVRMLPMTVAGILCNVLVVLTINQVDFWVLIVTLAVTVFGTSCTATAALLFAIIHPGAPYWAYGFPSPILAVVGADFFFAAGTIFVAKISLPHEQSLAGAIFQTLNQLGTAFGLPISTLAHDGAAGQSCGDQAPLKAYHAAQWTSFGMAVLCTFLAGIFLRGFGRSGASEPEPTTGQLSQDVQDEKNVQ</sequence>
<evidence type="ECO:0000256" key="4">
    <source>
        <dbReference type="ARBA" id="ARBA00022989"/>
    </source>
</evidence>
<reference evidence="9" key="1">
    <citation type="submission" date="2023-03" db="EMBL/GenBank/DDBJ databases">
        <title>Massive genome expansion in bonnet fungi (Mycena s.s.) driven by repeated elements and novel gene families across ecological guilds.</title>
        <authorList>
            <consortium name="Lawrence Berkeley National Laboratory"/>
            <person name="Harder C.B."/>
            <person name="Miyauchi S."/>
            <person name="Viragh M."/>
            <person name="Kuo A."/>
            <person name="Thoen E."/>
            <person name="Andreopoulos B."/>
            <person name="Lu D."/>
            <person name="Skrede I."/>
            <person name="Drula E."/>
            <person name="Henrissat B."/>
            <person name="Morin E."/>
            <person name="Kohler A."/>
            <person name="Barry K."/>
            <person name="LaButti K."/>
            <person name="Morin E."/>
            <person name="Salamov A."/>
            <person name="Lipzen A."/>
            <person name="Mereny Z."/>
            <person name="Hegedus B."/>
            <person name="Baldrian P."/>
            <person name="Stursova M."/>
            <person name="Weitz H."/>
            <person name="Taylor A."/>
            <person name="Grigoriev I.V."/>
            <person name="Nagy L.G."/>
            <person name="Martin F."/>
            <person name="Kauserud H."/>
        </authorList>
    </citation>
    <scope>NUCLEOTIDE SEQUENCE</scope>
    <source>
        <strain evidence="9">CBHHK182m</strain>
    </source>
</reference>
<comment type="caution">
    <text evidence="9">The sequence shown here is derived from an EMBL/GenBank/DDBJ whole genome shotgun (WGS) entry which is preliminary data.</text>
</comment>
<evidence type="ECO:0000256" key="3">
    <source>
        <dbReference type="ARBA" id="ARBA00022692"/>
    </source>
</evidence>
<dbReference type="EMBL" id="JARKIB010000027">
    <property type="protein sequence ID" value="KAJ7764928.1"/>
    <property type="molecule type" value="Genomic_DNA"/>
</dbReference>
<feature type="transmembrane region" description="Helical" evidence="7">
    <location>
        <begin position="77"/>
        <end position="99"/>
    </location>
</feature>
<name>A0AAD7JHK1_9AGAR</name>
<evidence type="ECO:0000256" key="2">
    <source>
        <dbReference type="ARBA" id="ARBA00022448"/>
    </source>
</evidence>
<keyword evidence="4 7" id="KW-1133">Transmembrane helix</keyword>
<evidence type="ECO:0000313" key="9">
    <source>
        <dbReference type="EMBL" id="KAJ7764928.1"/>
    </source>
</evidence>
<feature type="transmembrane region" description="Helical" evidence="7">
    <location>
        <begin position="342"/>
        <end position="365"/>
    </location>
</feature>
<dbReference type="Pfam" id="PF07690">
    <property type="entry name" value="MFS_1"/>
    <property type="match status" value="1"/>
</dbReference>
<evidence type="ECO:0000256" key="5">
    <source>
        <dbReference type="ARBA" id="ARBA00023136"/>
    </source>
</evidence>
<feature type="transmembrane region" description="Helical" evidence="7">
    <location>
        <begin position="209"/>
        <end position="229"/>
    </location>
</feature>
<evidence type="ECO:0000256" key="7">
    <source>
        <dbReference type="SAM" id="Phobius"/>
    </source>
</evidence>
<dbReference type="InterPro" id="IPR036259">
    <property type="entry name" value="MFS_trans_sf"/>
</dbReference>
<dbReference type="Gene3D" id="1.20.1250.20">
    <property type="entry name" value="MFS general substrate transporter like domains"/>
    <property type="match status" value="1"/>
</dbReference>
<dbReference type="GO" id="GO:0016020">
    <property type="term" value="C:membrane"/>
    <property type="evidence" value="ECO:0007669"/>
    <property type="project" value="UniProtKB-SubCell"/>
</dbReference>
<dbReference type="GO" id="GO:0022857">
    <property type="term" value="F:transmembrane transporter activity"/>
    <property type="evidence" value="ECO:0007669"/>
    <property type="project" value="InterPro"/>
</dbReference>
<evidence type="ECO:0000256" key="6">
    <source>
        <dbReference type="SAM" id="MobiDB-lite"/>
    </source>
</evidence>
<keyword evidence="10" id="KW-1185">Reference proteome</keyword>
<feature type="transmembrane region" description="Helical" evidence="7">
    <location>
        <begin position="52"/>
        <end position="71"/>
    </location>
</feature>
<dbReference type="AlphaFoldDB" id="A0AAD7JHK1"/>
<proteinExistence type="predicted"/>
<dbReference type="InterPro" id="IPR011701">
    <property type="entry name" value="MFS"/>
</dbReference>
<feature type="region of interest" description="Disordered" evidence="6">
    <location>
        <begin position="414"/>
        <end position="434"/>
    </location>
</feature>
<feature type="compositionally biased region" description="Polar residues" evidence="6">
    <location>
        <begin position="417"/>
        <end position="426"/>
    </location>
</feature>
<accession>A0AAD7JHK1</accession>
<feature type="transmembrane region" description="Helical" evidence="7">
    <location>
        <begin position="161"/>
        <end position="181"/>
    </location>
</feature>
<feature type="transmembrane region" description="Helical" evidence="7">
    <location>
        <begin position="385"/>
        <end position="405"/>
    </location>
</feature>
<comment type="subcellular location">
    <subcellularLocation>
        <location evidence="1">Membrane</location>
        <topology evidence="1">Multi-pass membrane protein</topology>
    </subcellularLocation>
</comment>
<feature type="transmembrane region" description="Helical" evidence="7">
    <location>
        <begin position="137"/>
        <end position="155"/>
    </location>
</feature>
<feature type="domain" description="Major facilitator superfamily (MFS) profile" evidence="8">
    <location>
        <begin position="1"/>
        <end position="410"/>
    </location>
</feature>
<evidence type="ECO:0000313" key="10">
    <source>
        <dbReference type="Proteomes" id="UP001215598"/>
    </source>
</evidence>
<feature type="transmembrane region" description="Helical" evidence="7">
    <location>
        <begin position="305"/>
        <end position="330"/>
    </location>
</feature>
<keyword evidence="3 7" id="KW-0812">Transmembrane</keyword>
<feature type="transmembrane region" description="Helical" evidence="7">
    <location>
        <begin position="249"/>
        <end position="267"/>
    </location>
</feature>
<dbReference type="InterPro" id="IPR020846">
    <property type="entry name" value="MFS_dom"/>
</dbReference>
<organism evidence="9 10">
    <name type="scientific">Mycena metata</name>
    <dbReference type="NCBI Taxonomy" id="1033252"/>
    <lineage>
        <taxon>Eukaryota</taxon>
        <taxon>Fungi</taxon>
        <taxon>Dikarya</taxon>
        <taxon>Basidiomycota</taxon>
        <taxon>Agaricomycotina</taxon>
        <taxon>Agaricomycetes</taxon>
        <taxon>Agaricomycetidae</taxon>
        <taxon>Agaricales</taxon>
        <taxon>Marasmiineae</taxon>
        <taxon>Mycenaceae</taxon>
        <taxon>Mycena</taxon>
    </lineage>
</organism>
<evidence type="ECO:0000256" key="1">
    <source>
        <dbReference type="ARBA" id="ARBA00004141"/>
    </source>
</evidence>
<keyword evidence="5 7" id="KW-0472">Membrane</keyword>